<reference evidence="1 2" key="1">
    <citation type="submission" date="2019-02" db="EMBL/GenBank/DDBJ databases">
        <title>Deep-cultivation of Planctomycetes and their phenomic and genomic characterization uncovers novel biology.</title>
        <authorList>
            <person name="Wiegand S."/>
            <person name="Jogler M."/>
            <person name="Boedeker C."/>
            <person name="Pinto D."/>
            <person name="Vollmers J."/>
            <person name="Rivas-Marin E."/>
            <person name="Kohn T."/>
            <person name="Peeters S.H."/>
            <person name="Heuer A."/>
            <person name="Rast P."/>
            <person name="Oberbeckmann S."/>
            <person name="Bunk B."/>
            <person name="Jeske O."/>
            <person name="Meyerdierks A."/>
            <person name="Storesund J.E."/>
            <person name="Kallscheuer N."/>
            <person name="Luecker S."/>
            <person name="Lage O.M."/>
            <person name="Pohl T."/>
            <person name="Merkel B.J."/>
            <person name="Hornburger P."/>
            <person name="Mueller R.-W."/>
            <person name="Bruemmer F."/>
            <person name="Labrenz M."/>
            <person name="Spormann A.M."/>
            <person name="Op Den Camp H."/>
            <person name="Overmann J."/>
            <person name="Amann R."/>
            <person name="Jetten M.S.M."/>
            <person name="Mascher T."/>
            <person name="Medema M.H."/>
            <person name="Devos D.P."/>
            <person name="Kaster A.-K."/>
            <person name="Ovreas L."/>
            <person name="Rohde M."/>
            <person name="Galperin M.Y."/>
            <person name="Jogler C."/>
        </authorList>
    </citation>
    <scope>NUCLEOTIDE SEQUENCE [LARGE SCALE GENOMIC DNA]</scope>
    <source>
        <strain evidence="1 2">Pla100</strain>
    </source>
</reference>
<dbReference type="OrthoDB" id="274185at2"/>
<gene>
    <name evidence="1" type="ORF">Pla100_06310</name>
</gene>
<dbReference type="EMBL" id="SJPM01000001">
    <property type="protein sequence ID" value="TWU03701.1"/>
    <property type="molecule type" value="Genomic_DNA"/>
</dbReference>
<accession>A0A5C6AW68</accession>
<sequence>MSHTIKLLAAVGLGLLAAILNFVVISSRTNPVKFATLKEAVRAGTTITTDMITSIDVPAQFAESLSKSAVPMEDMAVLSGKAASQDIEAGILLLWDFVPIRGPQYDLRDGETAVFIDVSRSPVASISVGEQISFRLPIDDQESGFEWIGPFRVVTVGDNRVRGDRNDRVNEISIAMPETTTDPRFVKLQSYLDRVTDGEDLPLQIRAHRES</sequence>
<organism evidence="1 2">
    <name type="scientific">Neorhodopirellula pilleata</name>
    <dbReference type="NCBI Taxonomy" id="2714738"/>
    <lineage>
        <taxon>Bacteria</taxon>
        <taxon>Pseudomonadati</taxon>
        <taxon>Planctomycetota</taxon>
        <taxon>Planctomycetia</taxon>
        <taxon>Pirellulales</taxon>
        <taxon>Pirellulaceae</taxon>
        <taxon>Neorhodopirellula</taxon>
    </lineage>
</organism>
<proteinExistence type="predicted"/>
<protein>
    <recommendedName>
        <fullName evidence="3">SAF domain-containing protein</fullName>
    </recommendedName>
</protein>
<dbReference type="AlphaFoldDB" id="A0A5C6AW68"/>
<evidence type="ECO:0000313" key="2">
    <source>
        <dbReference type="Proteomes" id="UP000316213"/>
    </source>
</evidence>
<dbReference type="RefSeq" id="WP_146576172.1">
    <property type="nucleotide sequence ID" value="NZ_SJPM01000001.1"/>
</dbReference>
<name>A0A5C6AW68_9BACT</name>
<dbReference type="Proteomes" id="UP000316213">
    <property type="component" value="Unassembled WGS sequence"/>
</dbReference>
<comment type="caution">
    <text evidence="1">The sequence shown here is derived from an EMBL/GenBank/DDBJ whole genome shotgun (WGS) entry which is preliminary data.</text>
</comment>
<evidence type="ECO:0008006" key="3">
    <source>
        <dbReference type="Google" id="ProtNLM"/>
    </source>
</evidence>
<keyword evidence="2" id="KW-1185">Reference proteome</keyword>
<evidence type="ECO:0000313" key="1">
    <source>
        <dbReference type="EMBL" id="TWU03701.1"/>
    </source>
</evidence>